<name>A0A815NFX7_ADIRI</name>
<evidence type="ECO:0000313" key="2">
    <source>
        <dbReference type="EMBL" id="CAF1437195.1"/>
    </source>
</evidence>
<dbReference type="AlphaFoldDB" id="A0A815NFX7"/>
<evidence type="ECO:0000313" key="3">
    <source>
        <dbReference type="Proteomes" id="UP000663852"/>
    </source>
</evidence>
<accession>A0A815NFX7</accession>
<comment type="caution">
    <text evidence="2">The sequence shown here is derived from an EMBL/GenBank/DDBJ whole genome shotgun (WGS) entry which is preliminary data.</text>
</comment>
<keyword evidence="1" id="KW-1133">Transmembrane helix</keyword>
<gene>
    <name evidence="2" type="ORF">EDS130_LOCUS38606</name>
</gene>
<protein>
    <submittedName>
        <fullName evidence="2">Uncharacterized protein</fullName>
    </submittedName>
</protein>
<dbReference type="Proteomes" id="UP000663852">
    <property type="component" value="Unassembled WGS sequence"/>
</dbReference>
<keyword evidence="1" id="KW-0812">Transmembrane</keyword>
<reference evidence="2" key="1">
    <citation type="submission" date="2021-02" db="EMBL/GenBank/DDBJ databases">
        <authorList>
            <person name="Nowell W R."/>
        </authorList>
    </citation>
    <scope>NUCLEOTIDE SEQUENCE</scope>
</reference>
<keyword evidence="1" id="KW-0472">Membrane</keyword>
<feature type="transmembrane region" description="Helical" evidence="1">
    <location>
        <begin position="20"/>
        <end position="44"/>
    </location>
</feature>
<dbReference type="EMBL" id="CAJNOJ010000408">
    <property type="protein sequence ID" value="CAF1437195.1"/>
    <property type="molecule type" value="Genomic_DNA"/>
</dbReference>
<sequence length="74" mass="8170">MDSRSGCSTIDLSTLKYASTVNIIILSVVFLVALTFFIVILIFVKRYATREEVVIIVPIVKLIPTTGHVSTTLK</sequence>
<organism evidence="2 3">
    <name type="scientific">Adineta ricciae</name>
    <name type="common">Rotifer</name>
    <dbReference type="NCBI Taxonomy" id="249248"/>
    <lineage>
        <taxon>Eukaryota</taxon>
        <taxon>Metazoa</taxon>
        <taxon>Spiralia</taxon>
        <taxon>Gnathifera</taxon>
        <taxon>Rotifera</taxon>
        <taxon>Eurotatoria</taxon>
        <taxon>Bdelloidea</taxon>
        <taxon>Adinetida</taxon>
        <taxon>Adinetidae</taxon>
        <taxon>Adineta</taxon>
    </lineage>
</organism>
<evidence type="ECO:0000256" key="1">
    <source>
        <dbReference type="SAM" id="Phobius"/>
    </source>
</evidence>
<proteinExistence type="predicted"/>